<accession>A0ABX0LZC4</accession>
<evidence type="ECO:0000313" key="2">
    <source>
        <dbReference type="EMBL" id="NHZ38200.1"/>
    </source>
</evidence>
<sequence>MKLHQLLLLGALMGSSSACLAHVDTIVKFSPDGMMDTIPAKYGPAQMKVAFAAQGAKQAVDGVTLQLGGHVTTLPPCIVALLPSRQMAHVSASASWYHEGISTLPDYLDIHFAASGTVKARRLRTHVAILFNLRTAKIINIKKVIAGPAEGEQRSVGMGLLQRCSAQELDAVFDPMYRLNVR</sequence>
<keyword evidence="1" id="KW-0732">Signal</keyword>
<gene>
    <name evidence="2" type="ORF">F0185_32120</name>
</gene>
<proteinExistence type="predicted"/>
<organism evidence="2 3">
    <name type="scientific">Massilia rubra</name>
    <dbReference type="NCBI Taxonomy" id="2607910"/>
    <lineage>
        <taxon>Bacteria</taxon>
        <taxon>Pseudomonadati</taxon>
        <taxon>Pseudomonadota</taxon>
        <taxon>Betaproteobacteria</taxon>
        <taxon>Burkholderiales</taxon>
        <taxon>Oxalobacteraceae</taxon>
        <taxon>Telluria group</taxon>
        <taxon>Massilia</taxon>
    </lineage>
</organism>
<keyword evidence="3" id="KW-1185">Reference proteome</keyword>
<dbReference type="EMBL" id="VUYU01000042">
    <property type="protein sequence ID" value="NHZ38200.1"/>
    <property type="molecule type" value="Genomic_DNA"/>
</dbReference>
<feature type="chain" id="PRO_5046678357" evidence="1">
    <location>
        <begin position="22"/>
        <end position="182"/>
    </location>
</feature>
<dbReference type="RefSeq" id="WP_167232517.1">
    <property type="nucleotide sequence ID" value="NZ_VUYU01000042.1"/>
</dbReference>
<protein>
    <submittedName>
        <fullName evidence="2">Uncharacterized protein</fullName>
    </submittedName>
</protein>
<feature type="signal peptide" evidence="1">
    <location>
        <begin position="1"/>
        <end position="21"/>
    </location>
</feature>
<dbReference type="PROSITE" id="PS51257">
    <property type="entry name" value="PROKAR_LIPOPROTEIN"/>
    <property type="match status" value="1"/>
</dbReference>
<name>A0ABX0LZC4_9BURK</name>
<comment type="caution">
    <text evidence="2">The sequence shown here is derived from an EMBL/GenBank/DDBJ whole genome shotgun (WGS) entry which is preliminary data.</text>
</comment>
<dbReference type="Proteomes" id="UP000785613">
    <property type="component" value="Unassembled WGS sequence"/>
</dbReference>
<evidence type="ECO:0000313" key="3">
    <source>
        <dbReference type="Proteomes" id="UP000785613"/>
    </source>
</evidence>
<reference evidence="2 3" key="1">
    <citation type="submission" date="2019-09" db="EMBL/GenBank/DDBJ databases">
        <title>Taxonomy of Antarctic Massilia spp.: description of Massilia rubra sp. nov., Massilia aquatica sp. nov., Massilia mucilaginosa sp. nov., Massilia frigida sp. nov. isolated from streams, lakes and regoliths.</title>
        <authorList>
            <person name="Holochova P."/>
            <person name="Sedlacek I."/>
            <person name="Kralova S."/>
            <person name="Maslanova I."/>
            <person name="Busse H.-J."/>
            <person name="Stankova E."/>
            <person name="Vrbovska V."/>
            <person name="Kovarovic V."/>
            <person name="Bartak M."/>
            <person name="Svec P."/>
            <person name="Pantucek R."/>
        </authorList>
    </citation>
    <scope>NUCLEOTIDE SEQUENCE [LARGE SCALE GENOMIC DNA]</scope>
    <source>
        <strain evidence="2 3">CCM 8692</strain>
    </source>
</reference>
<evidence type="ECO:0000256" key="1">
    <source>
        <dbReference type="SAM" id="SignalP"/>
    </source>
</evidence>